<dbReference type="InterPro" id="IPR007627">
    <property type="entry name" value="RNA_pol_sigma70_r2"/>
</dbReference>
<dbReference type="Pfam" id="PF04542">
    <property type="entry name" value="Sigma70_r2"/>
    <property type="match status" value="1"/>
</dbReference>
<organism evidence="6 7">
    <name type="scientific">Edaphobacter aggregans</name>
    <dbReference type="NCBI Taxonomy" id="570835"/>
    <lineage>
        <taxon>Bacteria</taxon>
        <taxon>Pseudomonadati</taxon>
        <taxon>Acidobacteriota</taxon>
        <taxon>Terriglobia</taxon>
        <taxon>Terriglobales</taxon>
        <taxon>Acidobacteriaceae</taxon>
        <taxon>Edaphobacter</taxon>
    </lineage>
</organism>
<dbReference type="PANTHER" id="PTHR43133">
    <property type="entry name" value="RNA POLYMERASE ECF-TYPE SIGMA FACTO"/>
    <property type="match status" value="1"/>
</dbReference>
<dbReference type="Gene3D" id="1.10.1740.10">
    <property type="match status" value="1"/>
</dbReference>
<dbReference type="InterPro" id="IPR014284">
    <property type="entry name" value="RNA_pol_sigma-70_dom"/>
</dbReference>
<evidence type="ECO:0000313" key="7">
    <source>
        <dbReference type="Proteomes" id="UP000269669"/>
    </source>
</evidence>
<evidence type="ECO:0000256" key="1">
    <source>
        <dbReference type="ARBA" id="ARBA00010641"/>
    </source>
</evidence>
<evidence type="ECO:0000256" key="3">
    <source>
        <dbReference type="ARBA" id="ARBA00023082"/>
    </source>
</evidence>
<dbReference type="InterPro" id="IPR013325">
    <property type="entry name" value="RNA_pol_sigma_r2"/>
</dbReference>
<gene>
    <name evidence="6" type="ORF">EDE15_3566</name>
</gene>
<keyword evidence="7" id="KW-1185">Reference proteome</keyword>
<dbReference type="PANTHER" id="PTHR43133:SF51">
    <property type="entry name" value="RNA POLYMERASE SIGMA FACTOR"/>
    <property type="match status" value="1"/>
</dbReference>
<feature type="domain" description="RNA polymerase sigma-70 region 2" evidence="5">
    <location>
        <begin position="39"/>
        <end position="104"/>
    </location>
</feature>
<accession>A0A3R9QJJ1</accession>
<dbReference type="SUPFAM" id="SSF88946">
    <property type="entry name" value="Sigma2 domain of RNA polymerase sigma factors"/>
    <property type="match status" value="1"/>
</dbReference>
<name>A0A3R9QJJ1_9BACT</name>
<evidence type="ECO:0000259" key="5">
    <source>
        <dbReference type="Pfam" id="PF04542"/>
    </source>
</evidence>
<dbReference type="GO" id="GO:0006352">
    <property type="term" value="P:DNA-templated transcription initiation"/>
    <property type="evidence" value="ECO:0007669"/>
    <property type="project" value="InterPro"/>
</dbReference>
<evidence type="ECO:0000256" key="2">
    <source>
        <dbReference type="ARBA" id="ARBA00023015"/>
    </source>
</evidence>
<comment type="similarity">
    <text evidence="1">Belongs to the sigma-70 factor family. ECF subfamily.</text>
</comment>
<keyword evidence="4" id="KW-0804">Transcription</keyword>
<dbReference type="OrthoDB" id="117204at2"/>
<dbReference type="InterPro" id="IPR039425">
    <property type="entry name" value="RNA_pol_sigma-70-like"/>
</dbReference>
<reference evidence="6 7" key="1">
    <citation type="submission" date="2018-12" db="EMBL/GenBank/DDBJ databases">
        <title>Sequencing of bacterial isolates from soil warming experiment in Harvard Forest, Massachusetts, USA.</title>
        <authorList>
            <person name="Deangelis K."/>
        </authorList>
    </citation>
    <scope>NUCLEOTIDE SEQUENCE [LARGE SCALE GENOMIC DNA]</scope>
    <source>
        <strain evidence="6 7">EB153</strain>
    </source>
</reference>
<dbReference type="EMBL" id="RSDW01000001">
    <property type="protein sequence ID" value="RSL18010.1"/>
    <property type="molecule type" value="Genomic_DNA"/>
</dbReference>
<dbReference type="SUPFAM" id="SSF88659">
    <property type="entry name" value="Sigma3 and sigma4 domains of RNA polymerase sigma factors"/>
    <property type="match status" value="1"/>
</dbReference>
<keyword evidence="3" id="KW-0731">Sigma factor</keyword>
<dbReference type="RefSeq" id="WP_125486426.1">
    <property type="nucleotide sequence ID" value="NZ_RSDW01000001.1"/>
</dbReference>
<dbReference type="Proteomes" id="UP000269669">
    <property type="component" value="Unassembled WGS sequence"/>
</dbReference>
<dbReference type="InterPro" id="IPR013324">
    <property type="entry name" value="RNA_pol_sigma_r3/r4-like"/>
</dbReference>
<sequence length="215" mass="24335">MTTNPLAAAEIVKACLESENETPWTTFVQYFQPLIASSVSRVLRRYGHANPSLADDLIQETYLRLCRDNCRVLRDFQAKHDEAIFGYIKVIATSVALDHFRARATHKRRGEVEDDGTNLEGSTASSTIEQSLLLKELDRRLASTENERDRTIFWLYYRQGYTARDIAAVPQFRLTQKGVESCIYRLTQSLRDAVSSKGPGFTKGLPPQNTLGVMK</sequence>
<keyword evidence="2" id="KW-0805">Transcription regulation</keyword>
<evidence type="ECO:0000313" key="6">
    <source>
        <dbReference type="EMBL" id="RSL18010.1"/>
    </source>
</evidence>
<protein>
    <submittedName>
        <fullName evidence="6">RNA polymerase sigma-70 factor (ECF subfamily)</fullName>
    </submittedName>
</protein>
<dbReference type="GO" id="GO:0016987">
    <property type="term" value="F:sigma factor activity"/>
    <property type="evidence" value="ECO:0007669"/>
    <property type="project" value="UniProtKB-KW"/>
</dbReference>
<proteinExistence type="inferred from homology"/>
<dbReference type="NCBIfam" id="TIGR02937">
    <property type="entry name" value="sigma70-ECF"/>
    <property type="match status" value="1"/>
</dbReference>
<dbReference type="AlphaFoldDB" id="A0A3R9QJJ1"/>
<comment type="caution">
    <text evidence="6">The sequence shown here is derived from an EMBL/GenBank/DDBJ whole genome shotgun (WGS) entry which is preliminary data.</text>
</comment>
<evidence type="ECO:0000256" key="4">
    <source>
        <dbReference type="ARBA" id="ARBA00023163"/>
    </source>
</evidence>